<comment type="caution">
    <text evidence="1">The sequence shown here is derived from an EMBL/GenBank/DDBJ whole genome shotgun (WGS) entry which is preliminary data.</text>
</comment>
<name>A0A2M8HEE5_9GAMM</name>
<dbReference type="Proteomes" id="UP000232060">
    <property type="component" value="Unassembled WGS sequence"/>
</dbReference>
<protein>
    <submittedName>
        <fullName evidence="1">Uncharacterized protein</fullName>
    </submittedName>
</protein>
<evidence type="ECO:0000313" key="2">
    <source>
        <dbReference type="Proteomes" id="UP000232060"/>
    </source>
</evidence>
<accession>A0A2M8HEE5</accession>
<evidence type="ECO:0000313" key="1">
    <source>
        <dbReference type="EMBL" id="PJC94927.1"/>
    </source>
</evidence>
<keyword evidence="2" id="KW-1185">Reference proteome</keyword>
<reference evidence="1 2" key="1">
    <citation type="submission" date="2017-11" db="EMBL/GenBank/DDBJ databases">
        <title>Draft genome sequence of environmental isolate Aeromonas lusitania sp. nov. MDC 2473.</title>
        <authorList>
            <person name="Colston S.M."/>
            <person name="Navarro A."/>
            <person name="Martinez-Murcia A.J."/>
            <person name="Graf J."/>
        </authorList>
    </citation>
    <scope>NUCLEOTIDE SEQUENCE [LARGE SCALE GENOMIC DNA]</scope>
    <source>
        <strain evidence="1 2">MDC 2473</strain>
    </source>
</reference>
<proteinExistence type="predicted"/>
<gene>
    <name evidence="1" type="ORF">CUC44_03040</name>
</gene>
<organism evidence="1 2">
    <name type="scientific">Aeromonas lusitana</name>
    <dbReference type="NCBI Taxonomy" id="931529"/>
    <lineage>
        <taxon>Bacteria</taxon>
        <taxon>Pseudomonadati</taxon>
        <taxon>Pseudomonadota</taxon>
        <taxon>Gammaproteobacteria</taxon>
        <taxon>Aeromonadales</taxon>
        <taxon>Aeromonadaceae</taxon>
        <taxon>Aeromonas</taxon>
    </lineage>
</organism>
<dbReference type="EMBL" id="PGCP01000003">
    <property type="protein sequence ID" value="PJC94927.1"/>
    <property type="molecule type" value="Genomic_DNA"/>
</dbReference>
<sequence>MAWCHLLDFEGWKDSTFFLKTTGVRQPMLTSGSVFSPGCMPRAQIPLKKVGKPCWIPNICAAISKRLPLVWRHVATFWT</sequence>
<dbReference type="AlphaFoldDB" id="A0A2M8HEE5"/>